<dbReference type="Pfam" id="PF04978">
    <property type="entry name" value="MST"/>
    <property type="match status" value="1"/>
</dbReference>
<keyword evidence="2" id="KW-1185">Reference proteome</keyword>
<dbReference type="STRING" id="59750.AWC31_10170"/>
<gene>
    <name evidence="1" type="ORF">AFM11_27635</name>
</gene>
<protein>
    <submittedName>
        <fullName evidence="1">Mini-circle protein</fullName>
    </submittedName>
</protein>
<dbReference type="PATRIC" id="fig|59750.3.peg.3401"/>
<dbReference type="RefSeq" id="WP_067855635.1">
    <property type="nucleotide sequence ID" value="NZ_LGTW01000023.1"/>
</dbReference>
<dbReference type="SUPFAM" id="SSF109854">
    <property type="entry name" value="DinB/YfiT-like putative metalloenzymes"/>
    <property type="match status" value="1"/>
</dbReference>
<dbReference type="Gene3D" id="1.20.120.450">
    <property type="entry name" value="dinb family like domain"/>
    <property type="match status" value="1"/>
</dbReference>
<dbReference type="EMBL" id="LGTW01000023">
    <property type="protein sequence ID" value="KWX20873.1"/>
    <property type="molecule type" value="Genomic_DNA"/>
</dbReference>
<dbReference type="Proteomes" id="UP000070612">
    <property type="component" value="Unassembled WGS sequence"/>
</dbReference>
<organism evidence="1 2">
    <name type="scientific">Mycolicibacterium wolinskyi</name>
    <dbReference type="NCBI Taxonomy" id="59750"/>
    <lineage>
        <taxon>Bacteria</taxon>
        <taxon>Bacillati</taxon>
        <taxon>Actinomycetota</taxon>
        <taxon>Actinomycetes</taxon>
        <taxon>Mycobacteriales</taxon>
        <taxon>Mycobacteriaceae</taxon>
        <taxon>Mycolicibacterium</taxon>
    </lineage>
</organism>
<dbReference type="AlphaFoldDB" id="A0A132PEX6"/>
<dbReference type="InterPro" id="IPR034660">
    <property type="entry name" value="DinB/YfiT-like"/>
</dbReference>
<reference evidence="1 2" key="1">
    <citation type="submission" date="2015-07" db="EMBL/GenBank/DDBJ databases">
        <title>A draft genome sequence of Mycobacterium wolinskyi.</title>
        <authorList>
            <person name="de Man T.J."/>
            <person name="Perry K.A."/>
            <person name="Coulliette A.D."/>
            <person name="Jensen B."/>
            <person name="Toney N.C."/>
            <person name="Limbago B.M."/>
            <person name="Noble-Wang J."/>
        </authorList>
    </citation>
    <scope>NUCLEOTIDE SEQUENCE [LARGE SCALE GENOMIC DNA]</scope>
    <source>
        <strain evidence="1 2">CDC_01</strain>
    </source>
</reference>
<name>A0A132PEX6_9MYCO</name>
<dbReference type="InterPro" id="IPR007061">
    <property type="entry name" value="MST-like"/>
</dbReference>
<comment type="caution">
    <text evidence="1">The sequence shown here is derived from an EMBL/GenBank/DDBJ whole genome shotgun (WGS) entry which is preliminary data.</text>
</comment>
<sequence length="171" mass="19044">MTTNVITVGTERAIIESMLDRNRAALIETARGLSEVDARRRLVASLTTPISLLKHAAAAERIWFQRFWAGLDESECDGYSRRDEGTFAVADNESLADVIAEFERASERSRSIAARFDLDDTKDNPREGTVSMRWTLLAMIEEFARHAGHGDILREQIEHTAPPTAEVTIAG</sequence>
<accession>A0A132PEX6</accession>
<evidence type="ECO:0000313" key="1">
    <source>
        <dbReference type="EMBL" id="KWX20873.1"/>
    </source>
</evidence>
<evidence type="ECO:0000313" key="2">
    <source>
        <dbReference type="Proteomes" id="UP000070612"/>
    </source>
</evidence>
<proteinExistence type="predicted"/>